<dbReference type="EMBL" id="HBHK01023368">
    <property type="protein sequence ID" value="CAD9701970.1"/>
    <property type="molecule type" value="Transcribed_RNA"/>
</dbReference>
<dbReference type="GO" id="GO:0003993">
    <property type="term" value="F:acid phosphatase activity"/>
    <property type="evidence" value="ECO:0007669"/>
    <property type="project" value="UniProtKB-EC"/>
</dbReference>
<comment type="catalytic activity">
    <reaction evidence="1">
        <text>a phosphate monoester + H2O = an alcohol + phosphate</text>
        <dbReference type="Rhea" id="RHEA:15017"/>
        <dbReference type="ChEBI" id="CHEBI:15377"/>
        <dbReference type="ChEBI" id="CHEBI:30879"/>
        <dbReference type="ChEBI" id="CHEBI:43474"/>
        <dbReference type="ChEBI" id="CHEBI:67140"/>
        <dbReference type="EC" id="3.1.3.2"/>
    </reaction>
</comment>
<dbReference type="SUPFAM" id="SSF53254">
    <property type="entry name" value="Phosphoglycerate mutase-like"/>
    <property type="match status" value="1"/>
</dbReference>
<evidence type="ECO:0000256" key="5">
    <source>
        <dbReference type="ARBA" id="ARBA00023157"/>
    </source>
</evidence>
<keyword evidence="5" id="KW-1015">Disulfide bond</keyword>
<evidence type="ECO:0000313" key="9">
    <source>
        <dbReference type="EMBL" id="CAD9701970.1"/>
    </source>
</evidence>
<evidence type="ECO:0000256" key="1">
    <source>
        <dbReference type="ARBA" id="ARBA00000032"/>
    </source>
</evidence>
<dbReference type="Gene3D" id="3.40.50.1240">
    <property type="entry name" value="Phosphoglycerate mutase-like"/>
    <property type="match status" value="1"/>
</dbReference>
<feature type="chain" id="PRO_5031108321" description="Acid phosphatase" evidence="8">
    <location>
        <begin position="16"/>
        <end position="468"/>
    </location>
</feature>
<sequence length="468" mass="52488">MRVCALLTWAVTATALGNGGLDMSSVVGEGSEMEVEPQATTLDDSGKVISVVFFHRHGDRSPATIMPSDSRNNAKWFDGPGMLSPRGMRQMETLGRKFRRRYLLGKPYRVLPSSNYHQGSYKVRSTDVDRTIQSALSFIKGFFPDGTGPTGGLSNVTQVVPVRTMPSALDSVLLAFEEYVCPRIIEIHSKVRQSDLWKEMEKEQAEFLKRLAQLSGYSKLSLEEIGKIADPLNCDKAHNYTWPDGFTEQDFDKAVKLLNWKYEQFIDSSNELRRLVGGNMIAQVIARFQRANNSTVTVPEIPTGDFPYLYDGTMQNDVRISHFSAHDTTLISLLSGLGLYDNRVPKYGSSIVFELVEKDETVFVRTFYNYGVQNVFTQTLDICGQKGKPLCELDTFVQFYSHTVIKDYAHACKKKGVSAHSTDMKTVFLIILVLLGCMLFLSKIVSRPSRHDAVDDELVNLKPGIQNL</sequence>
<proteinExistence type="inferred from homology"/>
<comment type="similarity">
    <text evidence="2">Belongs to the histidine acid phosphatase family.</text>
</comment>
<feature type="signal peptide" evidence="8">
    <location>
        <begin position="1"/>
        <end position="15"/>
    </location>
</feature>
<keyword evidence="3 8" id="KW-0732">Signal</keyword>
<keyword evidence="6" id="KW-0325">Glycoprotein</keyword>
<accession>A0A7S2WQ81</accession>
<gene>
    <name evidence="9" type="ORF">QSP1433_LOCUS14773</name>
</gene>
<evidence type="ECO:0000256" key="7">
    <source>
        <dbReference type="SAM" id="Phobius"/>
    </source>
</evidence>
<keyword evidence="7" id="KW-0472">Membrane</keyword>
<dbReference type="AlphaFoldDB" id="A0A7S2WQ81"/>
<dbReference type="PANTHER" id="PTHR11567">
    <property type="entry name" value="ACID PHOSPHATASE-RELATED"/>
    <property type="match status" value="1"/>
</dbReference>
<feature type="transmembrane region" description="Helical" evidence="7">
    <location>
        <begin position="424"/>
        <end position="441"/>
    </location>
</feature>
<reference evidence="9" key="1">
    <citation type="submission" date="2021-01" db="EMBL/GenBank/DDBJ databases">
        <authorList>
            <person name="Corre E."/>
            <person name="Pelletier E."/>
            <person name="Niang G."/>
            <person name="Scheremetjew M."/>
            <person name="Finn R."/>
            <person name="Kale V."/>
            <person name="Holt S."/>
            <person name="Cochrane G."/>
            <person name="Meng A."/>
            <person name="Brown T."/>
            <person name="Cohen L."/>
        </authorList>
    </citation>
    <scope>NUCLEOTIDE SEQUENCE</scope>
    <source>
        <strain evidence="9">NY070348D</strain>
    </source>
</reference>
<protein>
    <recommendedName>
        <fullName evidence="10">Acid phosphatase</fullName>
    </recommendedName>
</protein>
<keyword evidence="7" id="KW-0812">Transmembrane</keyword>
<dbReference type="Pfam" id="PF00328">
    <property type="entry name" value="His_Phos_2"/>
    <property type="match status" value="1"/>
</dbReference>
<name>A0A7S2WQ81_9STRA</name>
<evidence type="ECO:0008006" key="10">
    <source>
        <dbReference type="Google" id="ProtNLM"/>
    </source>
</evidence>
<dbReference type="PANTHER" id="PTHR11567:SF211">
    <property type="entry name" value="PROSTATIC ACID PHOSPHATASE"/>
    <property type="match status" value="1"/>
</dbReference>
<evidence type="ECO:0000256" key="6">
    <source>
        <dbReference type="ARBA" id="ARBA00023180"/>
    </source>
</evidence>
<keyword evidence="4" id="KW-0378">Hydrolase</keyword>
<evidence type="ECO:0000256" key="2">
    <source>
        <dbReference type="ARBA" id="ARBA00005375"/>
    </source>
</evidence>
<evidence type="ECO:0000256" key="8">
    <source>
        <dbReference type="SAM" id="SignalP"/>
    </source>
</evidence>
<keyword evidence="7" id="KW-1133">Transmembrane helix</keyword>
<dbReference type="InterPro" id="IPR050645">
    <property type="entry name" value="Histidine_acid_phosphatase"/>
</dbReference>
<dbReference type="InterPro" id="IPR000560">
    <property type="entry name" value="His_Pase_clade-2"/>
</dbReference>
<dbReference type="InterPro" id="IPR029033">
    <property type="entry name" value="His_PPase_superfam"/>
</dbReference>
<organism evidence="9">
    <name type="scientific">Mucochytrium quahogii</name>
    <dbReference type="NCBI Taxonomy" id="96639"/>
    <lineage>
        <taxon>Eukaryota</taxon>
        <taxon>Sar</taxon>
        <taxon>Stramenopiles</taxon>
        <taxon>Bigyra</taxon>
        <taxon>Labyrinthulomycetes</taxon>
        <taxon>Thraustochytrida</taxon>
        <taxon>Thraustochytriidae</taxon>
        <taxon>Mucochytrium</taxon>
    </lineage>
</organism>
<dbReference type="CDD" id="cd07061">
    <property type="entry name" value="HP_HAP_like"/>
    <property type="match status" value="1"/>
</dbReference>
<evidence type="ECO:0000256" key="4">
    <source>
        <dbReference type="ARBA" id="ARBA00022801"/>
    </source>
</evidence>
<evidence type="ECO:0000256" key="3">
    <source>
        <dbReference type="ARBA" id="ARBA00022729"/>
    </source>
</evidence>